<dbReference type="Pfam" id="PF16095">
    <property type="entry name" value="COR-A"/>
    <property type="match status" value="1"/>
</dbReference>
<organism evidence="3 4">
    <name type="scientific">Hydra vulgaris</name>
    <name type="common">Hydra</name>
    <name type="synonym">Hydra attenuata</name>
    <dbReference type="NCBI Taxonomy" id="6087"/>
    <lineage>
        <taxon>Eukaryota</taxon>
        <taxon>Metazoa</taxon>
        <taxon>Cnidaria</taxon>
        <taxon>Hydrozoa</taxon>
        <taxon>Hydroidolina</taxon>
        <taxon>Anthoathecata</taxon>
        <taxon>Aplanulata</taxon>
        <taxon>Hydridae</taxon>
        <taxon>Hydra</taxon>
    </lineage>
</organism>
<feature type="domain" description="COR" evidence="2">
    <location>
        <begin position="39"/>
        <end position="136"/>
    </location>
</feature>
<evidence type="ECO:0000313" key="3">
    <source>
        <dbReference type="Proteomes" id="UP001652625"/>
    </source>
</evidence>
<protein>
    <submittedName>
        <fullName evidence="4">Leucine-rich repeat serine/threonine-protein kinase 1-like</fullName>
    </submittedName>
</protein>
<accession>A0ABM4BI36</accession>
<dbReference type="Proteomes" id="UP001652625">
    <property type="component" value="Chromosome 03"/>
</dbReference>
<keyword evidence="3" id="KW-1185">Reference proteome</keyword>
<dbReference type="GeneID" id="136078008"/>
<evidence type="ECO:0000256" key="1">
    <source>
        <dbReference type="ARBA" id="ARBA00022737"/>
    </source>
</evidence>
<reference evidence="4" key="1">
    <citation type="submission" date="2025-08" db="UniProtKB">
        <authorList>
            <consortium name="RefSeq"/>
        </authorList>
    </citation>
    <scope>IDENTIFICATION</scope>
</reference>
<dbReference type="RefSeq" id="XP_065648681.1">
    <property type="nucleotide sequence ID" value="XM_065792609.1"/>
</dbReference>
<proteinExistence type="predicted"/>
<dbReference type="InterPro" id="IPR032171">
    <property type="entry name" value="COR-A"/>
</dbReference>
<name>A0ABM4BI36_HYDVU</name>
<gene>
    <name evidence="4" type="primary">LOC136078008</name>
</gene>
<sequence>MKSESDRKNDLSFYLDEKSYRAKMFELLHLQNLQFQYGDKELDKAVQFLHHFGSILHFNVPTLNDVYFFNPQWLSDILVFMMKIIPSEANGFVKITDIKRSLVEERFPISKAIELLNSFDIAVMLSKNELFVPSLLPVNEKTTCKNNLQNEVYRRQYLMSFVPSGFWSMLIKRIRVDKNLFEALSTCFGIKTNTELHSNDTASSKNLDEIKVEKQFNWSCWKTGIEVSCFGNMLLRISELPCNSSSEAKVVSISEPRSVNSKTVVEVTVPIEKYEPHVTASGMQSKSMAHNISNFEVISQTWNNFIKACRIFVTSIDCIDKLLADWFSKFSAKYVERVSFCNLCIQNAIENNSQSSSFNLSLFEFEHALDCLKNKKDLICPFHENLVDIKKVFPDLCFLDFNCKIFSDKKVECGKLISRG</sequence>
<evidence type="ECO:0000313" key="4">
    <source>
        <dbReference type="RefSeq" id="XP_065648681.1"/>
    </source>
</evidence>
<evidence type="ECO:0000259" key="2">
    <source>
        <dbReference type="Pfam" id="PF16095"/>
    </source>
</evidence>
<keyword evidence="1" id="KW-0677">Repeat</keyword>